<name>A0ABR2IYH0_9EUKA</name>
<feature type="compositionally biased region" description="Basic and acidic residues" evidence="1">
    <location>
        <begin position="324"/>
        <end position="344"/>
    </location>
</feature>
<reference evidence="2 3" key="1">
    <citation type="submission" date="2024-04" db="EMBL/GenBank/DDBJ databases">
        <title>Tritrichomonas musculus Genome.</title>
        <authorList>
            <person name="Alves-Ferreira E."/>
            <person name="Grigg M."/>
            <person name="Lorenzi H."/>
            <person name="Galac M."/>
        </authorList>
    </citation>
    <scope>NUCLEOTIDE SEQUENCE [LARGE SCALE GENOMIC DNA]</scope>
    <source>
        <strain evidence="2 3">EAF2021</strain>
    </source>
</reference>
<keyword evidence="3" id="KW-1185">Reference proteome</keyword>
<evidence type="ECO:0000313" key="3">
    <source>
        <dbReference type="Proteomes" id="UP001470230"/>
    </source>
</evidence>
<proteinExistence type="predicted"/>
<comment type="caution">
    <text evidence="2">The sequence shown here is derived from an EMBL/GenBank/DDBJ whole genome shotgun (WGS) entry which is preliminary data.</text>
</comment>
<sequence>MLNVSQSGKGIPIPPSQILTIKRNDPVSQSEDLPQIFKKRLISYPNSRKIPSYSALASEVNHAKREYEDQLQAREAFEDVADFEKRIFGKKLKQPPPINITPPNSDQLSLLRTLGPPSPTKFYDIYDNTSKSCPVSSQEQRIQLNLASLPYSQKSVVHGKKAKNSNESESNTQKVRPAVWTLLDEPIIPLHSNIQYKPERVHKKPFYSMSTNSGNQGIPAITPGFNEYNKKQNQKFEETIRSKFTSENLDREKQLQQRVQLNMQKMREKHEKTSKLIVESGQDWPQRLITQEQIKKIQESQPKPKPLSRDDLEALEFLEKRDDQMWHEMKEKEKEQRLEMKIKTNETPQQQIDDE</sequence>
<organism evidence="2 3">
    <name type="scientific">Tritrichomonas musculus</name>
    <dbReference type="NCBI Taxonomy" id="1915356"/>
    <lineage>
        <taxon>Eukaryota</taxon>
        <taxon>Metamonada</taxon>
        <taxon>Parabasalia</taxon>
        <taxon>Tritrichomonadida</taxon>
        <taxon>Tritrichomonadidae</taxon>
        <taxon>Tritrichomonas</taxon>
    </lineage>
</organism>
<gene>
    <name evidence="2" type="ORF">M9Y10_008552</name>
</gene>
<dbReference type="EMBL" id="JAPFFF010000014">
    <property type="protein sequence ID" value="KAK8870665.1"/>
    <property type="molecule type" value="Genomic_DNA"/>
</dbReference>
<dbReference type="Proteomes" id="UP001470230">
    <property type="component" value="Unassembled WGS sequence"/>
</dbReference>
<feature type="compositionally biased region" description="Polar residues" evidence="1">
    <location>
        <begin position="345"/>
        <end position="355"/>
    </location>
</feature>
<evidence type="ECO:0000313" key="2">
    <source>
        <dbReference type="EMBL" id="KAK8870665.1"/>
    </source>
</evidence>
<protein>
    <submittedName>
        <fullName evidence="2">Uncharacterized protein</fullName>
    </submittedName>
</protein>
<evidence type="ECO:0000256" key="1">
    <source>
        <dbReference type="SAM" id="MobiDB-lite"/>
    </source>
</evidence>
<accession>A0ABR2IYH0</accession>
<feature type="region of interest" description="Disordered" evidence="1">
    <location>
        <begin position="324"/>
        <end position="355"/>
    </location>
</feature>